<dbReference type="InterPro" id="IPR008969">
    <property type="entry name" value="CarboxyPept-like_regulatory"/>
</dbReference>
<evidence type="ECO:0000256" key="3">
    <source>
        <dbReference type="ARBA" id="ARBA00023237"/>
    </source>
</evidence>
<keyword evidence="8" id="KW-0675">Receptor</keyword>
<feature type="transmembrane region" description="Helical" evidence="5">
    <location>
        <begin position="54"/>
        <end position="72"/>
    </location>
</feature>
<keyword evidence="9" id="KW-1185">Reference proteome</keyword>
<dbReference type="Gene3D" id="2.170.130.10">
    <property type="entry name" value="TonB-dependent receptor, plug domain"/>
    <property type="match status" value="1"/>
</dbReference>
<gene>
    <name evidence="8" type="ORF">HMPREF0645_2782</name>
</gene>
<name>D1Q0P7_9BACT</name>
<dbReference type="Gene3D" id="2.60.40.1120">
    <property type="entry name" value="Carboxypeptidase-like, regulatory domain"/>
    <property type="match status" value="1"/>
</dbReference>
<comment type="subcellular location">
    <subcellularLocation>
        <location evidence="1 4">Cell outer membrane</location>
    </subcellularLocation>
</comment>
<dbReference type="SUPFAM" id="SSF56935">
    <property type="entry name" value="Porins"/>
    <property type="match status" value="1"/>
</dbReference>
<keyword evidence="5" id="KW-0812">Transmembrane</keyword>
<comment type="caution">
    <text evidence="8">The sequence shown here is derived from an EMBL/GenBank/DDBJ whole genome shotgun (WGS) entry which is preliminary data.</text>
</comment>
<dbReference type="Pfam" id="PF00593">
    <property type="entry name" value="TonB_dep_Rec_b-barrel"/>
    <property type="match status" value="1"/>
</dbReference>
<dbReference type="Pfam" id="PF07715">
    <property type="entry name" value="Plug"/>
    <property type="match status" value="1"/>
</dbReference>
<dbReference type="Proteomes" id="UP000003160">
    <property type="component" value="Unassembled WGS sequence"/>
</dbReference>
<dbReference type="SUPFAM" id="SSF49464">
    <property type="entry name" value="Carboxypeptidase regulatory domain-like"/>
    <property type="match status" value="1"/>
</dbReference>
<dbReference type="InterPro" id="IPR037066">
    <property type="entry name" value="Plug_dom_sf"/>
</dbReference>
<dbReference type="InterPro" id="IPR036942">
    <property type="entry name" value="Beta-barrel_TonB_sf"/>
</dbReference>
<evidence type="ECO:0000259" key="6">
    <source>
        <dbReference type="Pfam" id="PF00593"/>
    </source>
</evidence>
<organism evidence="8 9">
    <name type="scientific">Hallella bergensis DSM 17361</name>
    <dbReference type="NCBI Taxonomy" id="585502"/>
    <lineage>
        <taxon>Bacteria</taxon>
        <taxon>Pseudomonadati</taxon>
        <taxon>Bacteroidota</taxon>
        <taxon>Bacteroidia</taxon>
        <taxon>Bacteroidales</taxon>
        <taxon>Prevotellaceae</taxon>
        <taxon>Hallella</taxon>
    </lineage>
</organism>
<dbReference type="Gene3D" id="2.40.170.20">
    <property type="entry name" value="TonB-dependent receptor, beta-barrel domain"/>
    <property type="match status" value="1"/>
</dbReference>
<evidence type="ECO:0000256" key="2">
    <source>
        <dbReference type="ARBA" id="ARBA00023136"/>
    </source>
</evidence>
<keyword evidence="5" id="KW-1133">Transmembrane helix</keyword>
<keyword evidence="4" id="KW-0798">TonB box</keyword>
<feature type="domain" description="TonB-dependent receptor plug" evidence="7">
    <location>
        <begin position="306"/>
        <end position="385"/>
    </location>
</feature>
<sequence length="1124" mass="125948">MQTILIAERDESRPYDKRTISKAERDESRPYDKTRISININKTMKKRNYTFPQSFIAGFLLLVGGLVVWPSLRANATSASSMTTTANTPTATVKSPVATAGYPKEKLSSRLKRIQQQYGVDINYDSSNMDNISVKASRKVSVENDLANALAATPYSYRKGAGAKSYVVYKDANKPRLTPTAQRQASATTGRGTIAGTVLDKEGFPVIGATVTVVGMSGKGGVTDIKGHYKITNLPARSFTVEASCISFQKMRISDVKVRGGKSTPLDFILQEATNELQGVTVTASYGNATTNAMLAQQKNRMAMSDGISADLIRKTPDNNVAQVLGRVSGVTIDKGKYVVVRGMSERYNNVQLNGAALPSTEPNKRNFSFDVIPAGLVDKVTIAKTFTPDLPAEFTGGLVEVNTLSVPTKKFLNVSIGTGINTISTGKTMETGINYASDYLFGNIKDRKWTTEDHSAEAADVYCKNAAKKNRIQFFKYKALPLQTYSLTAGIPITLHNGHKLGAVLALTYRNEQTIHNIKEARMISADSLFRTNRAYNFVTATGAVLNMGWQARNHKITWRNLFNNRFTHTTTDRFIVTDYTAWWARELYSNPLRTWMFQTQMDGEHKFWEDQLILTWNASYNKVNRTNPNTALAEASMAGDRSTTNIFGWGPASGSVAQNDLNSGHLMYSDLNESKKTAGVNVEHPFEVAGNKQRVKAGYMGTFRRSDFFQQYLKSFFVDIYGSFPEEGIPLNDAFNPKWFEQGLAVYKPAGIKGSYADYYEGIQDVHAAYLMGDFTFFNRLHLTAGVRMEDAQTSTTTRTAIQTSTSVNWNDTTISIKNTDWLPAATLVYNITSTLNARLAFSKTLARPEFRELTFTPYYRVEDRMITYTKFGDYVKQSKITNWDLRFEWYPSMGEVVSLSLFHKKFKDPAEVYTWLRQDGHNYDEIHANLPEATAKGIELNVRKSLGFLLPGSFLRDLWFTGNFSIIDGTVKLNYDESIQNSYKNRRRPLMGMSPYTVNVGLGYFGKQLSATVNYGRKGRSLLLSAENDAYDIYENPRNVLDLQLAAKFLKNRLEVKFNASDLLHEDYILYRNCHGYIDTSGNWSDVVDWTDKGMDYTPGDWVISRINKGVNLSLTVSYQL</sequence>
<evidence type="ECO:0000259" key="7">
    <source>
        <dbReference type="Pfam" id="PF07715"/>
    </source>
</evidence>
<dbReference type="GO" id="GO:0009279">
    <property type="term" value="C:cell outer membrane"/>
    <property type="evidence" value="ECO:0007669"/>
    <property type="project" value="UniProtKB-SubCell"/>
</dbReference>
<proteinExistence type="inferred from homology"/>
<reference evidence="8 9" key="1">
    <citation type="submission" date="2009-10" db="EMBL/GenBank/DDBJ databases">
        <authorList>
            <person name="Qin X."/>
            <person name="Bachman B."/>
            <person name="Battles P."/>
            <person name="Bell A."/>
            <person name="Bess C."/>
            <person name="Bickham C."/>
            <person name="Chaboub L."/>
            <person name="Chen D."/>
            <person name="Coyle M."/>
            <person name="Deiros D.R."/>
            <person name="Dinh H."/>
            <person name="Forbes L."/>
            <person name="Fowler G."/>
            <person name="Francisco L."/>
            <person name="Fu Q."/>
            <person name="Gubbala S."/>
            <person name="Hale W."/>
            <person name="Han Y."/>
            <person name="Hemphill L."/>
            <person name="Highlander S.K."/>
            <person name="Hirani K."/>
            <person name="Hogues M."/>
            <person name="Jackson L."/>
            <person name="Jakkamsetti A."/>
            <person name="Javaid M."/>
            <person name="Jiang H."/>
            <person name="Korchina V."/>
            <person name="Kovar C."/>
            <person name="Lara F."/>
            <person name="Lee S."/>
            <person name="Mata R."/>
            <person name="Mathew T."/>
            <person name="Moen C."/>
            <person name="Morales K."/>
            <person name="Munidasa M."/>
            <person name="Nazareth L."/>
            <person name="Ngo R."/>
            <person name="Nguyen L."/>
            <person name="Okwuonu G."/>
            <person name="Ongeri F."/>
            <person name="Patil S."/>
            <person name="Petrosino J."/>
            <person name="Pham C."/>
            <person name="Pham P."/>
            <person name="Pu L.-L."/>
            <person name="Puazo M."/>
            <person name="Raj R."/>
            <person name="Reid J."/>
            <person name="Rouhana J."/>
            <person name="Saada N."/>
            <person name="Shang Y."/>
            <person name="Simmons D."/>
            <person name="Thornton R."/>
            <person name="Warren J."/>
            <person name="Weissenberger G."/>
            <person name="Zhang J."/>
            <person name="Zhang L."/>
            <person name="Zhou C."/>
            <person name="Zhu D."/>
            <person name="Muzny D."/>
            <person name="Worley K."/>
            <person name="Gibbs R."/>
        </authorList>
    </citation>
    <scope>NUCLEOTIDE SEQUENCE [LARGE SCALE GENOMIC DNA]</scope>
    <source>
        <strain evidence="8 9">DSM 17361</strain>
    </source>
</reference>
<keyword evidence="3" id="KW-0998">Cell outer membrane</keyword>
<dbReference type="AlphaFoldDB" id="D1Q0P7"/>
<evidence type="ECO:0000256" key="4">
    <source>
        <dbReference type="RuleBase" id="RU003357"/>
    </source>
</evidence>
<comment type="similarity">
    <text evidence="4">Belongs to the TonB-dependent receptor family.</text>
</comment>
<evidence type="ECO:0000313" key="9">
    <source>
        <dbReference type="Proteomes" id="UP000003160"/>
    </source>
</evidence>
<dbReference type="HOGENOM" id="CLU_006935_0_0_10"/>
<dbReference type="PANTHER" id="PTHR40980:SF4">
    <property type="entry name" value="TONB-DEPENDENT RECEPTOR-LIKE BETA-BARREL DOMAIN-CONTAINING PROTEIN"/>
    <property type="match status" value="1"/>
</dbReference>
<keyword evidence="2 4" id="KW-0472">Membrane</keyword>
<dbReference type="InterPro" id="IPR012910">
    <property type="entry name" value="Plug_dom"/>
</dbReference>
<protein>
    <submittedName>
        <fullName evidence="8">TonB-dependent receptor</fullName>
    </submittedName>
</protein>
<evidence type="ECO:0000256" key="1">
    <source>
        <dbReference type="ARBA" id="ARBA00004442"/>
    </source>
</evidence>
<feature type="domain" description="TonB-dependent receptor-like beta-barrel" evidence="6">
    <location>
        <begin position="560"/>
        <end position="1059"/>
    </location>
</feature>
<dbReference type="InterPro" id="IPR000531">
    <property type="entry name" value="Beta-barrel_TonB"/>
</dbReference>
<evidence type="ECO:0000256" key="5">
    <source>
        <dbReference type="SAM" id="Phobius"/>
    </source>
</evidence>
<dbReference type="EMBL" id="ACKS01000110">
    <property type="protein sequence ID" value="EFA42794.1"/>
    <property type="molecule type" value="Genomic_DNA"/>
</dbReference>
<evidence type="ECO:0000313" key="8">
    <source>
        <dbReference type="EMBL" id="EFA42794.1"/>
    </source>
</evidence>
<dbReference type="PANTHER" id="PTHR40980">
    <property type="entry name" value="PLUG DOMAIN-CONTAINING PROTEIN"/>
    <property type="match status" value="1"/>
</dbReference>
<dbReference type="eggNOG" id="COG1629">
    <property type="taxonomic scope" value="Bacteria"/>
</dbReference>
<dbReference type="Pfam" id="PF13715">
    <property type="entry name" value="CarbopepD_reg_2"/>
    <property type="match status" value="1"/>
</dbReference>
<accession>D1Q0P7</accession>